<feature type="transmembrane region" description="Helical" evidence="1">
    <location>
        <begin position="362"/>
        <end position="384"/>
    </location>
</feature>
<dbReference type="PANTHER" id="PTHR32309">
    <property type="entry name" value="TYROSINE-PROTEIN KINASE"/>
    <property type="match status" value="1"/>
</dbReference>
<dbReference type="EMBL" id="JBHRVU010000004">
    <property type="protein sequence ID" value="MFC3441147.1"/>
    <property type="molecule type" value="Genomic_DNA"/>
</dbReference>
<dbReference type="PANTHER" id="PTHR32309:SF31">
    <property type="entry name" value="CAPSULAR EXOPOLYSACCHARIDE FAMILY"/>
    <property type="match status" value="1"/>
</dbReference>
<keyword evidence="3" id="KW-1185">Reference proteome</keyword>
<reference evidence="3" key="1">
    <citation type="journal article" date="2019" name="Int. J. Syst. Evol. Microbiol.">
        <title>The Global Catalogue of Microorganisms (GCM) 10K type strain sequencing project: providing services to taxonomists for standard genome sequencing and annotation.</title>
        <authorList>
            <consortium name="The Broad Institute Genomics Platform"/>
            <consortium name="The Broad Institute Genome Sequencing Center for Infectious Disease"/>
            <person name="Wu L."/>
            <person name="Ma J."/>
        </authorList>
    </citation>
    <scope>NUCLEOTIDE SEQUENCE [LARGE SCALE GENOMIC DNA]</scope>
    <source>
        <strain evidence="3">CCM 7491</strain>
    </source>
</reference>
<evidence type="ECO:0000313" key="3">
    <source>
        <dbReference type="Proteomes" id="UP001595681"/>
    </source>
</evidence>
<organism evidence="2 3">
    <name type="scientific">Sphingobium rhizovicinum</name>
    <dbReference type="NCBI Taxonomy" id="432308"/>
    <lineage>
        <taxon>Bacteria</taxon>
        <taxon>Pseudomonadati</taxon>
        <taxon>Pseudomonadota</taxon>
        <taxon>Alphaproteobacteria</taxon>
        <taxon>Sphingomonadales</taxon>
        <taxon>Sphingomonadaceae</taxon>
        <taxon>Sphingobium</taxon>
    </lineage>
</organism>
<accession>A0ABV7NF75</accession>
<dbReference type="Proteomes" id="UP001595681">
    <property type="component" value="Unassembled WGS sequence"/>
</dbReference>
<keyword evidence="1" id="KW-1133">Transmembrane helix</keyword>
<name>A0ABV7NF75_9SPHN</name>
<keyword evidence="1" id="KW-0472">Membrane</keyword>
<protein>
    <submittedName>
        <fullName evidence="2">GumC family protein</fullName>
    </submittedName>
</protein>
<proteinExistence type="predicted"/>
<dbReference type="RefSeq" id="WP_380794760.1">
    <property type="nucleotide sequence ID" value="NZ_JBHRVU010000004.1"/>
</dbReference>
<evidence type="ECO:0000313" key="2">
    <source>
        <dbReference type="EMBL" id="MFC3441147.1"/>
    </source>
</evidence>
<sequence length="425" mass="45398">MSVQQWLRILWARRLIILLTLAGVLAGALIGGSRLSKTYVGKARIMVELATDPITGAKIEPRAFEAVVATQSALIQDLSVIGRAAELMNYVPTGPAKSEAELRARQGVARGLSRAIVVTNVPNSNLIDIDAYWGSYDEARKLAEAVRQAYIEMSIRQQRGSAIRALTIMQQQMKLFLRQRTIASERRTAFERKHGVVLRDDGEDNNNDTMTQIANASADELRKVGRSQTAAAGVARNMQALSRIDAALGAAQASLGPNHPQVQALMAQRAALAANVQAPVRSANSTVSVQSMMSHQVEQMLANRGVLAEGRMLVTDEFAFDNIIRGLAARIVTTAQQANVVNSGVTPVGAPGGPIIPVAPNFIVVGIVAALVGLILGIQVAIIVELLNRKVRGIEDLARLGVPNLSSRHQDDGKSVGGVTLVPAE</sequence>
<evidence type="ECO:0000256" key="1">
    <source>
        <dbReference type="SAM" id="Phobius"/>
    </source>
</evidence>
<dbReference type="InterPro" id="IPR050445">
    <property type="entry name" value="Bact_polysacc_biosynth/exp"/>
</dbReference>
<comment type="caution">
    <text evidence="2">The sequence shown here is derived from an EMBL/GenBank/DDBJ whole genome shotgun (WGS) entry which is preliminary data.</text>
</comment>
<keyword evidence="1" id="KW-0812">Transmembrane</keyword>
<gene>
    <name evidence="2" type="ORF">ACFOKF_08045</name>
</gene>